<evidence type="ECO:0000313" key="5">
    <source>
        <dbReference type="Proteomes" id="UP001210339"/>
    </source>
</evidence>
<dbReference type="RefSeq" id="WP_271190813.1">
    <property type="nucleotide sequence ID" value="NZ_CP115667.1"/>
</dbReference>
<protein>
    <submittedName>
        <fullName evidence="4">AIR synthase related protein</fullName>
    </submittedName>
</protein>
<keyword evidence="5" id="KW-1185">Reference proteome</keyword>
<accession>A0ABY7QR66</accession>
<evidence type="ECO:0000256" key="1">
    <source>
        <dbReference type="ARBA" id="ARBA00006243"/>
    </source>
</evidence>
<dbReference type="PANTHER" id="PTHR30303:SF4">
    <property type="entry name" value="HYDROGENASE EXPRESSION_FORMATION PROTEIN HYPE"/>
    <property type="match status" value="1"/>
</dbReference>
<organism evidence="4 5">
    <name type="scientific">Peptoniphilus equinus</name>
    <dbReference type="NCBI Taxonomy" id="3016343"/>
    <lineage>
        <taxon>Bacteria</taxon>
        <taxon>Bacillati</taxon>
        <taxon>Bacillota</taxon>
        <taxon>Tissierellia</taxon>
        <taxon>Tissierellales</taxon>
        <taxon>Peptoniphilaceae</taxon>
        <taxon>Peptoniphilus</taxon>
    </lineage>
</organism>
<dbReference type="Proteomes" id="UP001210339">
    <property type="component" value="Chromosome"/>
</dbReference>
<name>A0ABY7QR66_9FIRM</name>
<feature type="domain" description="PurM-like C-terminal" evidence="3">
    <location>
        <begin position="151"/>
        <end position="299"/>
    </location>
</feature>
<dbReference type="InterPro" id="IPR036921">
    <property type="entry name" value="PurM-like_N_sf"/>
</dbReference>
<sequence length="330" mass="35401">MKLGKLTDSELQSYIFTHIHHRRDEVLLSSGVGIDTGVLDLGEHLAVLSIDPITGSESELGSLAINVSANDVASEGAEPVGVLLSVLAPPTATLEALESIMIQADEQAARLHLEIIGGHTEVTDAVNRIVVTSMVIGKLRRDHLMDPKAIEPGDVVCVSKEIAIEGTMILKDLKPITLTAEEMQAAEGLASKLSVVKEAASAMACGVKFMHDITEGGVYGALIETAHSIDKALRIEKACIPIGSLQRRIAEAYEIDPYRLISSGSMVMIFSKDDFKRLRSEVAITAIGTVEEGSGVTLISDEGSLHLTETTTDELYRALQSPNLEEKHEN</sequence>
<dbReference type="SUPFAM" id="SSF55326">
    <property type="entry name" value="PurM N-terminal domain-like"/>
    <property type="match status" value="1"/>
</dbReference>
<dbReference type="Gene3D" id="3.30.1330.10">
    <property type="entry name" value="PurM-like, N-terminal domain"/>
    <property type="match status" value="1"/>
</dbReference>
<feature type="domain" description="PurM-like N-terminal" evidence="2">
    <location>
        <begin position="35"/>
        <end position="138"/>
    </location>
</feature>
<dbReference type="InterPro" id="IPR011854">
    <property type="entry name" value="HypE"/>
</dbReference>
<dbReference type="Pfam" id="PF02769">
    <property type="entry name" value="AIRS_C"/>
    <property type="match status" value="1"/>
</dbReference>
<dbReference type="Pfam" id="PF00586">
    <property type="entry name" value="AIRS"/>
    <property type="match status" value="1"/>
</dbReference>
<dbReference type="InterPro" id="IPR010918">
    <property type="entry name" value="PurM-like_C_dom"/>
</dbReference>
<evidence type="ECO:0000313" key="4">
    <source>
        <dbReference type="EMBL" id="WBW49281.1"/>
    </source>
</evidence>
<proteinExistence type="inferred from homology"/>
<evidence type="ECO:0000259" key="2">
    <source>
        <dbReference type="Pfam" id="PF00586"/>
    </source>
</evidence>
<comment type="similarity">
    <text evidence="1">Belongs to the HypE family.</text>
</comment>
<dbReference type="InterPro" id="IPR036676">
    <property type="entry name" value="PurM-like_C_sf"/>
</dbReference>
<evidence type="ECO:0000259" key="3">
    <source>
        <dbReference type="Pfam" id="PF02769"/>
    </source>
</evidence>
<dbReference type="InterPro" id="IPR016188">
    <property type="entry name" value="PurM-like_N"/>
</dbReference>
<gene>
    <name evidence="4" type="ORF">O6R05_04530</name>
</gene>
<reference evidence="4 5" key="1">
    <citation type="submission" date="2023-01" db="EMBL/GenBank/DDBJ databases">
        <authorList>
            <person name="Lee S.H."/>
            <person name="Jung H.S."/>
            <person name="Yun J.U."/>
        </authorList>
    </citation>
    <scope>NUCLEOTIDE SEQUENCE [LARGE SCALE GENOMIC DNA]</scope>
    <source>
        <strain evidence="4 5">CBA3646</strain>
    </source>
</reference>
<dbReference type="PIRSF" id="PIRSF005644">
    <property type="entry name" value="Hdrgns_mtr_HypE"/>
    <property type="match status" value="1"/>
</dbReference>
<dbReference type="Gene3D" id="3.90.650.10">
    <property type="entry name" value="PurM-like C-terminal domain"/>
    <property type="match status" value="1"/>
</dbReference>
<dbReference type="SUPFAM" id="SSF56042">
    <property type="entry name" value="PurM C-terminal domain-like"/>
    <property type="match status" value="1"/>
</dbReference>
<dbReference type="PANTHER" id="PTHR30303">
    <property type="entry name" value="HYDROGENASE ISOENZYMES FORMATION PROTEIN HYPE"/>
    <property type="match status" value="1"/>
</dbReference>
<dbReference type="EMBL" id="CP115667">
    <property type="protein sequence ID" value="WBW49281.1"/>
    <property type="molecule type" value="Genomic_DNA"/>
</dbReference>